<dbReference type="InterPro" id="IPR019268">
    <property type="entry name" value="DUF2278"/>
</dbReference>
<sequence length="229" mass="25652">MDEETLASSRFSKGKIYGVLRAQITSDNGEYHSDKSKMTHYNLITTDDGPNQIPEQYQINIDIQSRDAPNVKCISFDSFSIDNFQVSDLPYGFTPLRSDSDEPMAIDLVRKPLFDVNLLTQSTALSADEIATKLDNYLKEGNPNVIVFGTKYDDGYHQPEKHYGLQRAAKQQKPSRGIDDVHLNQNIGSDGSTYQDGALFIETGDSDQKNYVAFFFCFANQCGSQSNDD</sequence>
<dbReference type="Pfam" id="PF10042">
    <property type="entry name" value="DUF2278"/>
    <property type="match status" value="1"/>
</dbReference>
<accession>A0A813M5S9</accession>
<dbReference type="Proteomes" id="UP000663860">
    <property type="component" value="Unassembled WGS sequence"/>
</dbReference>
<evidence type="ECO:0000313" key="2">
    <source>
        <dbReference type="EMBL" id="CAF4141903.1"/>
    </source>
</evidence>
<protein>
    <submittedName>
        <fullName evidence="1">Uncharacterized protein</fullName>
    </submittedName>
</protein>
<dbReference type="EMBL" id="CAJNOE010000002">
    <property type="protein sequence ID" value="CAF0713344.1"/>
    <property type="molecule type" value="Genomic_DNA"/>
</dbReference>
<comment type="caution">
    <text evidence="1">The sequence shown here is derived from an EMBL/GenBank/DDBJ whole genome shotgun (WGS) entry which is preliminary data.</text>
</comment>
<evidence type="ECO:0000313" key="3">
    <source>
        <dbReference type="Proteomes" id="UP000663860"/>
    </source>
</evidence>
<proteinExistence type="predicted"/>
<dbReference type="EMBL" id="CAJOBB010005827">
    <property type="protein sequence ID" value="CAF4141903.1"/>
    <property type="molecule type" value="Genomic_DNA"/>
</dbReference>
<evidence type="ECO:0000313" key="1">
    <source>
        <dbReference type="EMBL" id="CAF0713344.1"/>
    </source>
</evidence>
<name>A0A813M5S9_9BILA</name>
<gene>
    <name evidence="1" type="ORF">IZO911_LOCUS382</name>
    <name evidence="2" type="ORF">KXQ929_LOCUS36752</name>
</gene>
<reference evidence="1" key="1">
    <citation type="submission" date="2021-02" db="EMBL/GenBank/DDBJ databases">
        <authorList>
            <person name="Nowell W R."/>
        </authorList>
    </citation>
    <scope>NUCLEOTIDE SEQUENCE</scope>
</reference>
<dbReference type="Proteomes" id="UP000663868">
    <property type="component" value="Unassembled WGS sequence"/>
</dbReference>
<dbReference type="AlphaFoldDB" id="A0A813M5S9"/>
<organism evidence="1 3">
    <name type="scientific">Adineta steineri</name>
    <dbReference type="NCBI Taxonomy" id="433720"/>
    <lineage>
        <taxon>Eukaryota</taxon>
        <taxon>Metazoa</taxon>
        <taxon>Spiralia</taxon>
        <taxon>Gnathifera</taxon>
        <taxon>Rotifera</taxon>
        <taxon>Eurotatoria</taxon>
        <taxon>Bdelloidea</taxon>
        <taxon>Adinetida</taxon>
        <taxon>Adinetidae</taxon>
        <taxon>Adineta</taxon>
    </lineage>
</organism>